<organism evidence="5 6">
    <name type="scientific">Dillenia turbinata</name>
    <dbReference type="NCBI Taxonomy" id="194707"/>
    <lineage>
        <taxon>Eukaryota</taxon>
        <taxon>Viridiplantae</taxon>
        <taxon>Streptophyta</taxon>
        <taxon>Embryophyta</taxon>
        <taxon>Tracheophyta</taxon>
        <taxon>Spermatophyta</taxon>
        <taxon>Magnoliopsida</taxon>
        <taxon>eudicotyledons</taxon>
        <taxon>Gunneridae</taxon>
        <taxon>Pentapetalae</taxon>
        <taxon>Dilleniales</taxon>
        <taxon>Dilleniaceae</taxon>
        <taxon>Dillenia</taxon>
    </lineage>
</organism>
<dbReference type="InterPro" id="IPR000863">
    <property type="entry name" value="Sulfotransferase_dom"/>
</dbReference>
<protein>
    <recommendedName>
        <fullName evidence="3">Sulfotransferase</fullName>
        <ecNumber evidence="3">2.8.2.-</ecNumber>
    </recommendedName>
</protein>
<evidence type="ECO:0000313" key="6">
    <source>
        <dbReference type="Proteomes" id="UP001370490"/>
    </source>
</evidence>
<dbReference type="EC" id="2.8.2.-" evidence="3"/>
<dbReference type="PANTHER" id="PTHR11783">
    <property type="entry name" value="SULFOTRANSFERASE SULT"/>
    <property type="match status" value="1"/>
</dbReference>
<dbReference type="AlphaFoldDB" id="A0AAN8UZX1"/>
<dbReference type="Pfam" id="PF00685">
    <property type="entry name" value="Sulfotransfer_1"/>
    <property type="match status" value="1"/>
</dbReference>
<evidence type="ECO:0000259" key="4">
    <source>
        <dbReference type="Pfam" id="PF00685"/>
    </source>
</evidence>
<dbReference type="GO" id="GO:0008146">
    <property type="term" value="F:sulfotransferase activity"/>
    <property type="evidence" value="ECO:0007669"/>
    <property type="project" value="InterPro"/>
</dbReference>
<proteinExistence type="inferred from homology"/>
<evidence type="ECO:0000313" key="5">
    <source>
        <dbReference type="EMBL" id="KAK6921111.1"/>
    </source>
</evidence>
<comment type="caution">
    <text evidence="5">The sequence shown here is derived from an EMBL/GenBank/DDBJ whole genome shotgun (WGS) entry which is preliminary data.</text>
</comment>
<keyword evidence="2 3" id="KW-0808">Transferase</keyword>
<evidence type="ECO:0000256" key="1">
    <source>
        <dbReference type="ARBA" id="ARBA00005771"/>
    </source>
</evidence>
<dbReference type="InterPro" id="IPR027417">
    <property type="entry name" value="P-loop_NTPase"/>
</dbReference>
<keyword evidence="6" id="KW-1185">Reference proteome</keyword>
<dbReference type="Gene3D" id="3.40.50.300">
    <property type="entry name" value="P-loop containing nucleotide triphosphate hydrolases"/>
    <property type="match status" value="1"/>
</dbReference>
<feature type="domain" description="Sulfotransferase" evidence="4">
    <location>
        <begin position="63"/>
        <end position="320"/>
    </location>
</feature>
<name>A0AAN8UZX1_9MAGN</name>
<dbReference type="Proteomes" id="UP001370490">
    <property type="component" value="Unassembled WGS sequence"/>
</dbReference>
<dbReference type="EMBL" id="JBAMMX010000020">
    <property type="protein sequence ID" value="KAK6921111.1"/>
    <property type="molecule type" value="Genomic_DNA"/>
</dbReference>
<sequence length="335" mass="38763">METPAVTKSQESETDLEILIQSLPKEKYWLRHGLDLHQIQGFWIPSFAIRGIIKFRNQFLARDTDVILASFPKSGTTWLKALTYSIVNRSYDSSDNPLTRFSPHDLVHNFENFIFKSENYPDLESLPNPRIFATHSPYQLLPESIKNSKCKVVYVCRNLLDQFVSRWHFKDSVKSETPQFPISEAFEMFYQGIDGYGPSWAHLLGYWNAGMENPQKVLFLKYEDLKENPNFYVKKLAEFVGFPFSEEEEREGVVERIVKFCSFENLKNLEVNKNGKRQIGPLKNSAYFRKGKVGDWANCLTPSMVERGMKLMEDKFSGSGLSFKLSLPEAEESVM</sequence>
<evidence type="ECO:0000256" key="3">
    <source>
        <dbReference type="RuleBase" id="RU361155"/>
    </source>
</evidence>
<accession>A0AAN8UZX1</accession>
<gene>
    <name evidence="5" type="ORF">RJ641_014789</name>
</gene>
<reference evidence="5 6" key="1">
    <citation type="submission" date="2023-12" db="EMBL/GenBank/DDBJ databases">
        <title>A high-quality genome assembly for Dillenia turbinata (Dilleniales).</title>
        <authorList>
            <person name="Chanderbali A."/>
        </authorList>
    </citation>
    <scope>NUCLEOTIDE SEQUENCE [LARGE SCALE GENOMIC DNA]</scope>
    <source>
        <strain evidence="5">LSX21</strain>
        <tissue evidence="5">Leaf</tissue>
    </source>
</reference>
<evidence type="ECO:0000256" key="2">
    <source>
        <dbReference type="ARBA" id="ARBA00022679"/>
    </source>
</evidence>
<comment type="similarity">
    <text evidence="1 3">Belongs to the sulfotransferase 1 family.</text>
</comment>
<dbReference type="SUPFAM" id="SSF52540">
    <property type="entry name" value="P-loop containing nucleoside triphosphate hydrolases"/>
    <property type="match status" value="1"/>
</dbReference>